<feature type="repeat" description="Solcar" evidence="8">
    <location>
        <begin position="152"/>
        <end position="288"/>
    </location>
</feature>
<dbReference type="SUPFAM" id="SSF103506">
    <property type="entry name" value="Mitochondrial carrier"/>
    <property type="match status" value="1"/>
</dbReference>
<feature type="repeat" description="Solcar" evidence="8">
    <location>
        <begin position="5"/>
        <end position="119"/>
    </location>
</feature>
<dbReference type="Pfam" id="PF00153">
    <property type="entry name" value="Mito_carr"/>
    <property type="match status" value="2"/>
</dbReference>
<dbReference type="GO" id="GO:0016020">
    <property type="term" value="C:membrane"/>
    <property type="evidence" value="ECO:0007669"/>
    <property type="project" value="UniProtKB-SubCell"/>
</dbReference>
<dbReference type="PANTHER" id="PTHR45939">
    <property type="entry name" value="PEROXISOMAL MEMBRANE PROTEIN PMP34-RELATED"/>
    <property type="match status" value="1"/>
</dbReference>
<gene>
    <name evidence="11" type="ORF">FA13DRAFT_1725764</name>
</gene>
<feature type="repeat" description="Solcar" evidence="8">
    <location>
        <begin position="305"/>
        <end position="438"/>
    </location>
</feature>
<dbReference type="OrthoDB" id="18574at2759"/>
<evidence type="ECO:0000256" key="5">
    <source>
        <dbReference type="ARBA" id="ARBA00022737"/>
    </source>
</evidence>
<evidence type="ECO:0000256" key="1">
    <source>
        <dbReference type="ARBA" id="ARBA00004141"/>
    </source>
</evidence>
<feature type="region of interest" description="Disordered" evidence="10">
    <location>
        <begin position="366"/>
        <end position="404"/>
    </location>
</feature>
<evidence type="ECO:0000256" key="3">
    <source>
        <dbReference type="ARBA" id="ARBA00022448"/>
    </source>
</evidence>
<name>A0A4Y7TVE9_COPMI</name>
<dbReference type="PANTHER" id="PTHR45939:SF2">
    <property type="entry name" value="CARRIER PROTEIN, PUTATIVE (AFU_ORTHOLOGUE AFUA_2G13870)-RELATED"/>
    <property type="match status" value="1"/>
</dbReference>
<dbReference type="Gene3D" id="1.50.40.10">
    <property type="entry name" value="Mitochondrial carrier domain"/>
    <property type="match status" value="2"/>
</dbReference>
<feature type="region of interest" description="Disordered" evidence="10">
    <location>
        <begin position="189"/>
        <end position="227"/>
    </location>
</feature>
<dbReference type="Proteomes" id="UP000298030">
    <property type="component" value="Unassembled WGS sequence"/>
</dbReference>
<reference evidence="11 12" key="1">
    <citation type="journal article" date="2019" name="Nat. Ecol. Evol.">
        <title>Megaphylogeny resolves global patterns of mushroom evolution.</title>
        <authorList>
            <person name="Varga T."/>
            <person name="Krizsan K."/>
            <person name="Foldi C."/>
            <person name="Dima B."/>
            <person name="Sanchez-Garcia M."/>
            <person name="Sanchez-Ramirez S."/>
            <person name="Szollosi G.J."/>
            <person name="Szarkandi J.G."/>
            <person name="Papp V."/>
            <person name="Albert L."/>
            <person name="Andreopoulos W."/>
            <person name="Angelini C."/>
            <person name="Antonin V."/>
            <person name="Barry K.W."/>
            <person name="Bougher N.L."/>
            <person name="Buchanan P."/>
            <person name="Buyck B."/>
            <person name="Bense V."/>
            <person name="Catcheside P."/>
            <person name="Chovatia M."/>
            <person name="Cooper J."/>
            <person name="Damon W."/>
            <person name="Desjardin D."/>
            <person name="Finy P."/>
            <person name="Geml J."/>
            <person name="Haridas S."/>
            <person name="Hughes K."/>
            <person name="Justo A."/>
            <person name="Karasinski D."/>
            <person name="Kautmanova I."/>
            <person name="Kiss B."/>
            <person name="Kocsube S."/>
            <person name="Kotiranta H."/>
            <person name="LaButti K.M."/>
            <person name="Lechner B.E."/>
            <person name="Liimatainen K."/>
            <person name="Lipzen A."/>
            <person name="Lukacs Z."/>
            <person name="Mihaltcheva S."/>
            <person name="Morgado L.N."/>
            <person name="Niskanen T."/>
            <person name="Noordeloos M.E."/>
            <person name="Ohm R.A."/>
            <person name="Ortiz-Santana B."/>
            <person name="Ovrebo C."/>
            <person name="Racz N."/>
            <person name="Riley R."/>
            <person name="Savchenko A."/>
            <person name="Shiryaev A."/>
            <person name="Soop K."/>
            <person name="Spirin V."/>
            <person name="Szebenyi C."/>
            <person name="Tomsovsky M."/>
            <person name="Tulloss R.E."/>
            <person name="Uehling J."/>
            <person name="Grigoriev I.V."/>
            <person name="Vagvolgyi C."/>
            <person name="Papp T."/>
            <person name="Martin F.M."/>
            <person name="Miettinen O."/>
            <person name="Hibbett D.S."/>
            <person name="Nagy L.G."/>
        </authorList>
    </citation>
    <scope>NUCLEOTIDE SEQUENCE [LARGE SCALE GENOMIC DNA]</scope>
    <source>
        <strain evidence="11 12">FP101781</strain>
    </source>
</reference>
<organism evidence="11 12">
    <name type="scientific">Coprinellus micaceus</name>
    <name type="common">Glistening ink-cap mushroom</name>
    <name type="synonym">Coprinus micaceus</name>
    <dbReference type="NCBI Taxonomy" id="71717"/>
    <lineage>
        <taxon>Eukaryota</taxon>
        <taxon>Fungi</taxon>
        <taxon>Dikarya</taxon>
        <taxon>Basidiomycota</taxon>
        <taxon>Agaricomycotina</taxon>
        <taxon>Agaricomycetes</taxon>
        <taxon>Agaricomycetidae</taxon>
        <taxon>Agaricales</taxon>
        <taxon>Agaricineae</taxon>
        <taxon>Psathyrellaceae</taxon>
        <taxon>Coprinellus</taxon>
    </lineage>
</organism>
<accession>A0A4Y7TVE9</accession>
<comment type="caution">
    <text evidence="11">The sequence shown here is derived from an EMBL/GenBank/DDBJ whole genome shotgun (WGS) entry which is preliminary data.</text>
</comment>
<evidence type="ECO:0000256" key="8">
    <source>
        <dbReference type="PROSITE-ProRule" id="PRU00282"/>
    </source>
</evidence>
<evidence type="ECO:0000256" key="2">
    <source>
        <dbReference type="ARBA" id="ARBA00006375"/>
    </source>
</evidence>
<evidence type="ECO:0000313" key="12">
    <source>
        <dbReference type="Proteomes" id="UP000298030"/>
    </source>
</evidence>
<evidence type="ECO:0000256" key="9">
    <source>
        <dbReference type="RuleBase" id="RU000488"/>
    </source>
</evidence>
<keyword evidence="12" id="KW-1185">Reference proteome</keyword>
<evidence type="ECO:0000256" key="10">
    <source>
        <dbReference type="SAM" id="MobiDB-lite"/>
    </source>
</evidence>
<evidence type="ECO:0000256" key="4">
    <source>
        <dbReference type="ARBA" id="ARBA00022692"/>
    </source>
</evidence>
<comment type="subcellular location">
    <subcellularLocation>
        <location evidence="1">Membrane</location>
        <topology evidence="1">Multi-pass membrane protein</topology>
    </subcellularLocation>
</comment>
<dbReference type="InterPro" id="IPR052217">
    <property type="entry name" value="Mito/Peroxisomal_Carrier"/>
</dbReference>
<dbReference type="InterPro" id="IPR018108">
    <property type="entry name" value="MCP_transmembrane"/>
</dbReference>
<keyword evidence="7 8" id="KW-0472">Membrane</keyword>
<feature type="compositionally biased region" description="Low complexity" evidence="10">
    <location>
        <begin position="366"/>
        <end position="377"/>
    </location>
</feature>
<keyword evidence="6" id="KW-1133">Transmembrane helix</keyword>
<feature type="compositionally biased region" description="Low complexity" evidence="10">
    <location>
        <begin position="194"/>
        <end position="207"/>
    </location>
</feature>
<dbReference type="EMBL" id="QPFP01000003">
    <property type="protein sequence ID" value="TEB38127.1"/>
    <property type="molecule type" value="Genomic_DNA"/>
</dbReference>
<evidence type="ECO:0000256" key="7">
    <source>
        <dbReference type="ARBA" id="ARBA00023136"/>
    </source>
</evidence>
<protein>
    <submittedName>
        <fullName evidence="11">Mitochondrial carrier</fullName>
    </submittedName>
</protein>
<evidence type="ECO:0000313" key="11">
    <source>
        <dbReference type="EMBL" id="TEB38127.1"/>
    </source>
</evidence>
<keyword evidence="4 8" id="KW-0812">Transmembrane</keyword>
<evidence type="ECO:0000256" key="6">
    <source>
        <dbReference type="ARBA" id="ARBA00022989"/>
    </source>
</evidence>
<sequence length="452" mass="48883">MTSTLPPLIQALSGAVGSASASTLTYPLDLITTRLQLDSSAKAKRRGGAKGGLKLLLSIVYGSRSKRWLREGKEKQECEEEEKDGMGWAALYDGLQSDLYATIISNFFYFYFYSFLRSLSTNGLSASITLPALRRLLNIPPPSTSKSKTHKPTIWEDILLGFVAGVASRAVSTPLNIITLRLQAERADAEDIDSSSSGSLTPSTSETSSDDDPVIPSNPPLESAGLPTGVQAADFAGKRKEDMGILDVARLVYTEQGLKGFWKGFTTSALLSINPSITLAVFQFFRKAIVYSRQRRNPGNKNLNLTPAQAFFVGAIANSIGSSILYPLILAKKRLQSSAPQSRATLVTVLREAYLGSFDPHSANPASAAPFPGPSASGEKPTFSARPSYKRARSSRRTKDEGKMEGAEGLYQGWQMQILKGFFNQGVTFLVKGRIEQAVVSAYLARTRAGEA</sequence>
<proteinExistence type="inferred from homology"/>
<dbReference type="GO" id="GO:0015217">
    <property type="term" value="F:ADP transmembrane transporter activity"/>
    <property type="evidence" value="ECO:0007669"/>
    <property type="project" value="TreeGrafter"/>
</dbReference>
<keyword evidence="3 9" id="KW-0813">Transport</keyword>
<dbReference type="STRING" id="71717.A0A4Y7TVE9"/>
<dbReference type="InterPro" id="IPR023395">
    <property type="entry name" value="MCP_dom_sf"/>
</dbReference>
<dbReference type="PROSITE" id="PS50920">
    <property type="entry name" value="SOLCAR"/>
    <property type="match status" value="3"/>
</dbReference>
<keyword evidence="5" id="KW-0677">Repeat</keyword>
<dbReference type="AlphaFoldDB" id="A0A4Y7TVE9"/>
<comment type="similarity">
    <text evidence="2 9">Belongs to the mitochondrial carrier (TC 2.A.29) family.</text>
</comment>